<evidence type="ECO:0000256" key="2">
    <source>
        <dbReference type="ARBA" id="ARBA00034247"/>
    </source>
</evidence>
<evidence type="ECO:0000259" key="3">
    <source>
        <dbReference type="PROSITE" id="PS50887"/>
    </source>
</evidence>
<dbReference type="PROSITE" id="PS50887">
    <property type="entry name" value="GGDEF"/>
    <property type="match status" value="1"/>
</dbReference>
<dbReference type="AlphaFoldDB" id="A0A5R9GLH8"/>
<dbReference type="InterPro" id="IPR050469">
    <property type="entry name" value="Diguanylate_Cyclase"/>
</dbReference>
<dbReference type="EMBL" id="VBRY01000009">
    <property type="protein sequence ID" value="TLS66548.1"/>
    <property type="molecule type" value="Genomic_DNA"/>
</dbReference>
<dbReference type="GO" id="GO:0052621">
    <property type="term" value="F:diguanylate cyclase activity"/>
    <property type="evidence" value="ECO:0007669"/>
    <property type="project" value="UniProtKB-EC"/>
</dbReference>
<name>A0A5R9GLH8_9PROT</name>
<reference evidence="4 5" key="1">
    <citation type="journal article" date="2019" name="Appl. Environ. Microbiol.">
        <title>Environmental Evidence and Genomic Insight of Iron-oxidizing Bacteria Preference Towards More Corrosion Resistant Stainless Steel at Higher Salinities.</title>
        <authorList>
            <person name="Garrison C.E."/>
            <person name="Price K.A."/>
            <person name="Field E.K."/>
        </authorList>
    </citation>
    <scope>NUCLEOTIDE SEQUENCE [LARGE SCALE GENOMIC DNA]</scope>
    <source>
        <strain evidence="4 5">P3</strain>
    </source>
</reference>
<dbReference type="Pfam" id="PF00990">
    <property type="entry name" value="GGDEF"/>
    <property type="match status" value="1"/>
</dbReference>
<proteinExistence type="predicted"/>
<dbReference type="SUPFAM" id="SSF55073">
    <property type="entry name" value="Nucleotide cyclase"/>
    <property type="match status" value="1"/>
</dbReference>
<dbReference type="GO" id="GO:0043709">
    <property type="term" value="P:cell adhesion involved in single-species biofilm formation"/>
    <property type="evidence" value="ECO:0007669"/>
    <property type="project" value="TreeGrafter"/>
</dbReference>
<evidence type="ECO:0000313" key="5">
    <source>
        <dbReference type="Proteomes" id="UP000306585"/>
    </source>
</evidence>
<feature type="domain" description="GGDEF" evidence="3">
    <location>
        <begin position="200"/>
        <end position="329"/>
    </location>
</feature>
<dbReference type="RefSeq" id="WP_138239728.1">
    <property type="nucleotide sequence ID" value="NZ_VBRY01000009.1"/>
</dbReference>
<comment type="catalytic activity">
    <reaction evidence="2">
        <text>2 GTP = 3',3'-c-di-GMP + 2 diphosphate</text>
        <dbReference type="Rhea" id="RHEA:24898"/>
        <dbReference type="ChEBI" id="CHEBI:33019"/>
        <dbReference type="ChEBI" id="CHEBI:37565"/>
        <dbReference type="ChEBI" id="CHEBI:58805"/>
        <dbReference type="EC" id="2.7.7.65"/>
    </reaction>
</comment>
<gene>
    <name evidence="4" type="ORF">FEF65_10325</name>
</gene>
<dbReference type="NCBIfam" id="TIGR00254">
    <property type="entry name" value="GGDEF"/>
    <property type="match status" value="1"/>
</dbReference>
<dbReference type="InterPro" id="IPR000160">
    <property type="entry name" value="GGDEF_dom"/>
</dbReference>
<dbReference type="GO" id="GO:1902201">
    <property type="term" value="P:negative regulation of bacterial-type flagellum-dependent cell motility"/>
    <property type="evidence" value="ECO:0007669"/>
    <property type="project" value="TreeGrafter"/>
</dbReference>
<protein>
    <recommendedName>
        <fullName evidence="1">diguanylate cyclase</fullName>
        <ecNumber evidence="1">2.7.7.65</ecNumber>
    </recommendedName>
</protein>
<dbReference type="EC" id="2.7.7.65" evidence="1"/>
<evidence type="ECO:0000256" key="1">
    <source>
        <dbReference type="ARBA" id="ARBA00012528"/>
    </source>
</evidence>
<evidence type="ECO:0000313" key="4">
    <source>
        <dbReference type="EMBL" id="TLS66548.1"/>
    </source>
</evidence>
<dbReference type="CDD" id="cd01949">
    <property type="entry name" value="GGDEF"/>
    <property type="match status" value="1"/>
</dbReference>
<organism evidence="4 5">
    <name type="scientific">Mariprofundus erugo</name>
    <dbReference type="NCBI Taxonomy" id="2528639"/>
    <lineage>
        <taxon>Bacteria</taxon>
        <taxon>Pseudomonadati</taxon>
        <taxon>Pseudomonadota</taxon>
        <taxon>Candidatius Mariprofundia</taxon>
        <taxon>Mariprofundales</taxon>
        <taxon>Mariprofundaceae</taxon>
        <taxon>Mariprofundus</taxon>
    </lineage>
</organism>
<comment type="caution">
    <text evidence="4">The sequence shown here is derived from an EMBL/GenBank/DDBJ whole genome shotgun (WGS) entry which is preliminary data.</text>
</comment>
<dbReference type="InterPro" id="IPR043128">
    <property type="entry name" value="Rev_trsase/Diguanyl_cyclase"/>
</dbReference>
<keyword evidence="5" id="KW-1185">Reference proteome</keyword>
<dbReference type="GO" id="GO:0005886">
    <property type="term" value="C:plasma membrane"/>
    <property type="evidence" value="ECO:0007669"/>
    <property type="project" value="TreeGrafter"/>
</dbReference>
<dbReference type="InterPro" id="IPR029787">
    <property type="entry name" value="Nucleotide_cyclase"/>
</dbReference>
<accession>A0A5R9GLH8</accession>
<dbReference type="SMART" id="SM00267">
    <property type="entry name" value="GGDEF"/>
    <property type="match status" value="1"/>
</dbReference>
<dbReference type="Gene3D" id="3.30.70.270">
    <property type="match status" value="1"/>
</dbReference>
<dbReference type="PANTHER" id="PTHR45138:SF9">
    <property type="entry name" value="DIGUANYLATE CYCLASE DGCM-RELATED"/>
    <property type="match status" value="1"/>
</dbReference>
<sequence length="348" mass="39810">MDRDILRSAAEITRNRDMDSLECSLVATIAELLSASAVSIFKLLQEHAKDGFEEMVSLVINEDAEGNRHFVWDMLSNCLVVERHVAECMEHARPVSYQVSDACYRLLIPIHNDRHLLGVIRIDSARRLDAHQSSIEGLIRIYENYLAILNESERDKLTGLLNRRTFEKKLERLLRSQTNHQGMYESGERGDERRHGGADSTAWLAMIDIDHFKRINDNFGHLFGDEVLLRLSQLMRKSFRATDLLFRFGGEEFVVVLEPIAAEFAWLVLERFRNTVAAFEFPQLGHITVSIGYEKISLRDFPEAVLESADQALYYAKESGRNRTCNYAQLIADGILTKQAVNSDVDLF</sequence>
<dbReference type="PANTHER" id="PTHR45138">
    <property type="entry name" value="REGULATORY COMPONENTS OF SENSORY TRANSDUCTION SYSTEM"/>
    <property type="match status" value="1"/>
</dbReference>
<dbReference type="Proteomes" id="UP000306585">
    <property type="component" value="Unassembled WGS sequence"/>
</dbReference>
<dbReference type="OrthoDB" id="5289318at2"/>
<dbReference type="FunFam" id="3.30.70.270:FF:000001">
    <property type="entry name" value="Diguanylate cyclase domain protein"/>
    <property type="match status" value="1"/>
</dbReference>